<gene>
    <name evidence="2" type="ORF">X975_18810</name>
</gene>
<protein>
    <submittedName>
        <fullName evidence="2">Uncharacterized protein</fullName>
    </submittedName>
</protein>
<keyword evidence="1" id="KW-0812">Transmembrane</keyword>
<keyword evidence="1" id="KW-0472">Membrane</keyword>
<proteinExistence type="predicted"/>
<organism evidence="2 3">
    <name type="scientific">Stegodyphus mimosarum</name>
    <name type="common">African social velvet spider</name>
    <dbReference type="NCBI Taxonomy" id="407821"/>
    <lineage>
        <taxon>Eukaryota</taxon>
        <taxon>Metazoa</taxon>
        <taxon>Ecdysozoa</taxon>
        <taxon>Arthropoda</taxon>
        <taxon>Chelicerata</taxon>
        <taxon>Arachnida</taxon>
        <taxon>Araneae</taxon>
        <taxon>Araneomorphae</taxon>
        <taxon>Entelegynae</taxon>
        <taxon>Eresoidea</taxon>
        <taxon>Eresidae</taxon>
        <taxon>Stegodyphus</taxon>
    </lineage>
</organism>
<evidence type="ECO:0000256" key="1">
    <source>
        <dbReference type="SAM" id="Phobius"/>
    </source>
</evidence>
<evidence type="ECO:0000313" key="2">
    <source>
        <dbReference type="EMBL" id="KFM77830.1"/>
    </source>
</evidence>
<keyword evidence="3" id="KW-1185">Reference proteome</keyword>
<dbReference type="EMBL" id="KK120232">
    <property type="protein sequence ID" value="KFM77830.1"/>
    <property type="molecule type" value="Genomic_DNA"/>
</dbReference>
<evidence type="ECO:0000313" key="3">
    <source>
        <dbReference type="Proteomes" id="UP000054359"/>
    </source>
</evidence>
<dbReference type="AlphaFoldDB" id="A0A087UKE1"/>
<sequence>MKVGILQQRAKIFILISLYWKLGKMLLQFQQAFLPVVFTYSLSIFYIWINKIIKNQLTKKMVNILMSAS</sequence>
<feature type="non-terminal residue" evidence="2">
    <location>
        <position position="69"/>
    </location>
</feature>
<dbReference type="Proteomes" id="UP000054359">
    <property type="component" value="Unassembled WGS sequence"/>
</dbReference>
<reference evidence="2 3" key="1">
    <citation type="submission" date="2013-11" db="EMBL/GenBank/DDBJ databases">
        <title>Genome sequencing of Stegodyphus mimosarum.</title>
        <authorList>
            <person name="Bechsgaard J."/>
        </authorList>
    </citation>
    <scope>NUCLEOTIDE SEQUENCE [LARGE SCALE GENOMIC DNA]</scope>
</reference>
<keyword evidence="1" id="KW-1133">Transmembrane helix</keyword>
<feature type="transmembrane region" description="Helical" evidence="1">
    <location>
        <begin position="29"/>
        <end position="49"/>
    </location>
</feature>
<accession>A0A087UKE1</accession>
<name>A0A087UKE1_STEMI</name>